<dbReference type="EMBL" id="BKCJ010004500">
    <property type="protein sequence ID" value="GEU61421.1"/>
    <property type="molecule type" value="Genomic_DNA"/>
</dbReference>
<feature type="compositionally biased region" description="Polar residues" evidence="1">
    <location>
        <begin position="345"/>
        <end position="361"/>
    </location>
</feature>
<organism evidence="3">
    <name type="scientific">Tanacetum cinerariifolium</name>
    <name type="common">Dalmatian daisy</name>
    <name type="synonym">Chrysanthemum cinerariifolium</name>
    <dbReference type="NCBI Taxonomy" id="118510"/>
    <lineage>
        <taxon>Eukaryota</taxon>
        <taxon>Viridiplantae</taxon>
        <taxon>Streptophyta</taxon>
        <taxon>Embryophyta</taxon>
        <taxon>Tracheophyta</taxon>
        <taxon>Spermatophyta</taxon>
        <taxon>Magnoliopsida</taxon>
        <taxon>eudicotyledons</taxon>
        <taxon>Gunneridae</taxon>
        <taxon>Pentapetalae</taxon>
        <taxon>asterids</taxon>
        <taxon>campanulids</taxon>
        <taxon>Asterales</taxon>
        <taxon>Asteraceae</taxon>
        <taxon>Asteroideae</taxon>
        <taxon>Anthemideae</taxon>
        <taxon>Anthemidinae</taxon>
        <taxon>Tanacetum</taxon>
    </lineage>
</organism>
<proteinExistence type="predicted"/>
<dbReference type="Pfam" id="PF22936">
    <property type="entry name" value="Pol_BBD"/>
    <property type="match status" value="1"/>
</dbReference>
<feature type="region of interest" description="Disordered" evidence="1">
    <location>
        <begin position="231"/>
        <end position="273"/>
    </location>
</feature>
<evidence type="ECO:0000313" key="3">
    <source>
        <dbReference type="EMBL" id="GEU61421.1"/>
    </source>
</evidence>
<evidence type="ECO:0000259" key="2">
    <source>
        <dbReference type="Pfam" id="PF22936"/>
    </source>
</evidence>
<dbReference type="InterPro" id="IPR054722">
    <property type="entry name" value="PolX-like_BBD"/>
</dbReference>
<reference evidence="3" key="1">
    <citation type="journal article" date="2019" name="Sci. Rep.">
        <title>Draft genome of Tanacetum cinerariifolium, the natural source of mosquito coil.</title>
        <authorList>
            <person name="Yamashiro T."/>
            <person name="Shiraishi A."/>
            <person name="Satake H."/>
            <person name="Nakayama K."/>
        </authorList>
    </citation>
    <scope>NUCLEOTIDE SEQUENCE</scope>
</reference>
<gene>
    <name evidence="3" type="ORF">Tci_033399</name>
</gene>
<feature type="compositionally biased region" description="Basic and acidic residues" evidence="1">
    <location>
        <begin position="362"/>
        <end position="393"/>
    </location>
</feature>
<evidence type="ECO:0000256" key="1">
    <source>
        <dbReference type="SAM" id="MobiDB-lite"/>
    </source>
</evidence>
<accession>A0A6L2LI11</accession>
<feature type="domain" description="Retrovirus-related Pol polyprotein from transposon TNT 1-94-like beta-barrel" evidence="2">
    <location>
        <begin position="172"/>
        <end position="204"/>
    </location>
</feature>
<feature type="compositionally biased region" description="Basic residues" evidence="1">
    <location>
        <begin position="261"/>
        <end position="272"/>
    </location>
</feature>
<dbReference type="AlphaFoldDB" id="A0A6L2LI11"/>
<protein>
    <recommendedName>
        <fullName evidence="2">Retrovirus-related Pol polyprotein from transposon TNT 1-94-like beta-barrel domain-containing protein</fullName>
    </recommendedName>
</protein>
<feature type="region of interest" description="Disordered" evidence="1">
    <location>
        <begin position="340"/>
        <end position="393"/>
    </location>
</feature>
<sequence>MSDNKDCSVESLVVVEKKTVVPTIAKVEANCNYHQKKRVVTRNNYTRVHFNNSTRKTHPSAHKNMAPRAVLMKTGLRPINTASPVNTAQPKTTIYNASPMPREVNIVRPGAVKTARPNSAVVNDVRANQVNTVKALACWVWRPTKPNGASITLKRHNYIDGHPQKVQEDQGYVDSGCSRHMTGNMSYLSNFMEFDRGYVTFGGGANGGKITWKYFSGKVIPLFETMMVQPQEDMGEDSEIPTDSYHTPTVNQPSTSSPPQKKQKSKKSKKRSLSILDDEEVVAKKEVSTTDLVPTADEVATNVGVDVSDAAITSQISIDEITLAKALIDIKYSKPKANGILMQEPSETPTPTPINSSQQPSKAKDKAKATMIEPEKHLKRKDQIMIDEEVSRN</sequence>
<comment type="caution">
    <text evidence="3">The sequence shown here is derived from an EMBL/GenBank/DDBJ whole genome shotgun (WGS) entry which is preliminary data.</text>
</comment>
<name>A0A6L2LI11_TANCI</name>